<dbReference type="PANTHER" id="PTHR35400">
    <property type="entry name" value="SLR1083 PROTEIN"/>
    <property type="match status" value="1"/>
</dbReference>
<dbReference type="STRING" id="68231.AQJ30_17010"/>
<dbReference type="InterPro" id="IPR008538">
    <property type="entry name" value="Uma2"/>
</dbReference>
<dbReference type="InterPro" id="IPR012296">
    <property type="entry name" value="Nuclease_put_TT1808"/>
</dbReference>
<evidence type="ECO:0000259" key="1">
    <source>
        <dbReference type="Pfam" id="PF05685"/>
    </source>
</evidence>
<sequence>MTVLADRTEMADDSGELTLDELFESIERTTPEGYRVEIVEGTIFMAPQRDIHWKIIRRIVRAIEDRFGVDVAVLSDVRIDFPGKLNGYAPDVAKLRDGARKDADGRWRCTDVEFVAEVISQGTAQNDYGPKKTAYALAEVPAYLIADPYQGRCHLYTRPKDGEYVSELSVAFGADVDLTDTVLGLTLETKEFPRD</sequence>
<dbReference type="Pfam" id="PF05685">
    <property type="entry name" value="Uma2"/>
    <property type="match status" value="1"/>
</dbReference>
<dbReference type="InterPro" id="IPR011335">
    <property type="entry name" value="Restrct_endonuc-II-like"/>
</dbReference>
<dbReference type="Proteomes" id="UP000053271">
    <property type="component" value="Unassembled WGS sequence"/>
</dbReference>
<comment type="caution">
    <text evidence="2">The sequence shown here is derived from an EMBL/GenBank/DDBJ whole genome shotgun (WGS) entry which is preliminary data.</text>
</comment>
<organism evidence="2 3">
    <name type="scientific">Streptomyces longwoodensis</name>
    <dbReference type="NCBI Taxonomy" id="68231"/>
    <lineage>
        <taxon>Bacteria</taxon>
        <taxon>Bacillati</taxon>
        <taxon>Actinomycetota</taxon>
        <taxon>Actinomycetes</taxon>
        <taxon>Kitasatosporales</taxon>
        <taxon>Streptomycetaceae</taxon>
        <taxon>Streptomyces</taxon>
    </lineage>
</organism>
<keyword evidence="3" id="KW-1185">Reference proteome</keyword>
<feature type="domain" description="Putative restriction endonuclease" evidence="1">
    <location>
        <begin position="23"/>
        <end position="188"/>
    </location>
</feature>
<accession>A0A124HR44</accession>
<dbReference type="CDD" id="cd06260">
    <property type="entry name" value="DUF820-like"/>
    <property type="match status" value="1"/>
</dbReference>
<evidence type="ECO:0000313" key="2">
    <source>
        <dbReference type="EMBL" id="KUN37363.1"/>
    </source>
</evidence>
<evidence type="ECO:0000313" key="3">
    <source>
        <dbReference type="Proteomes" id="UP000053271"/>
    </source>
</evidence>
<dbReference type="SUPFAM" id="SSF52980">
    <property type="entry name" value="Restriction endonuclease-like"/>
    <property type="match status" value="1"/>
</dbReference>
<gene>
    <name evidence="2" type="ORF">AQJ30_17010</name>
</gene>
<dbReference type="RefSeq" id="WP_067234300.1">
    <property type="nucleotide sequence ID" value="NZ_KQ948553.1"/>
</dbReference>
<protein>
    <recommendedName>
        <fullName evidence="1">Putative restriction endonuclease domain-containing protein</fullName>
    </recommendedName>
</protein>
<dbReference type="GeneID" id="91426300"/>
<name>A0A124HR44_9ACTN</name>
<reference evidence="2 3" key="1">
    <citation type="submission" date="2015-10" db="EMBL/GenBank/DDBJ databases">
        <title>Draft genome sequence of Streptomyces longwoodensis DSM 41677, type strain for the species Streptomyces longwoodensis.</title>
        <authorList>
            <person name="Ruckert C."/>
            <person name="Winkler A."/>
            <person name="Kalinowski J."/>
            <person name="Kampfer P."/>
            <person name="Glaeser S."/>
        </authorList>
    </citation>
    <scope>NUCLEOTIDE SEQUENCE [LARGE SCALE GENOMIC DNA]</scope>
    <source>
        <strain evidence="2 3">DSM 41677</strain>
    </source>
</reference>
<dbReference type="Gene3D" id="3.90.1570.10">
    <property type="entry name" value="tt1808, chain A"/>
    <property type="match status" value="1"/>
</dbReference>
<proteinExistence type="predicted"/>
<dbReference type="EMBL" id="LMWS01000019">
    <property type="protein sequence ID" value="KUN37363.1"/>
    <property type="molecule type" value="Genomic_DNA"/>
</dbReference>
<dbReference type="AlphaFoldDB" id="A0A124HR44"/>
<dbReference type="PANTHER" id="PTHR35400:SF3">
    <property type="entry name" value="SLL1072 PROTEIN"/>
    <property type="match status" value="1"/>
</dbReference>